<reference evidence="1" key="1">
    <citation type="submission" date="2016-04" db="EMBL/GenBank/DDBJ databases">
        <authorList>
            <person name="Calderon-Fernandez G.M.Sr."/>
        </authorList>
    </citation>
    <scope>NUCLEOTIDE SEQUENCE</scope>
    <source>
        <strain evidence="1">Int1</strain>
        <tissue evidence="1">Integument</tissue>
    </source>
</reference>
<organism evidence="1">
    <name type="scientific">Triatoma infestans</name>
    <name type="common">Assassin bug</name>
    <dbReference type="NCBI Taxonomy" id="30076"/>
    <lineage>
        <taxon>Eukaryota</taxon>
        <taxon>Metazoa</taxon>
        <taxon>Ecdysozoa</taxon>
        <taxon>Arthropoda</taxon>
        <taxon>Hexapoda</taxon>
        <taxon>Insecta</taxon>
        <taxon>Pterygota</taxon>
        <taxon>Neoptera</taxon>
        <taxon>Paraneoptera</taxon>
        <taxon>Hemiptera</taxon>
        <taxon>Heteroptera</taxon>
        <taxon>Panheteroptera</taxon>
        <taxon>Cimicomorpha</taxon>
        <taxon>Reduviidae</taxon>
        <taxon>Triatominae</taxon>
        <taxon>Triatoma</taxon>
    </lineage>
</organism>
<dbReference type="AlphaFoldDB" id="A0A170UQJ2"/>
<keyword evidence="1" id="KW-0648">Protein biosynthesis</keyword>
<proteinExistence type="predicted"/>
<name>A0A170UQJ2_TRIIF</name>
<reference evidence="1" key="2">
    <citation type="journal article" date="2017" name="J. Med. Entomol.">
        <title>Transcriptome Analysis of the Triatoma infestans (Hemiptera: Reduviidae) Integument.</title>
        <authorList>
            <person name="Calderon-Fernandez G.M."/>
            <person name="Moriconi D.E."/>
            <person name="Dulbecco A.B."/>
            <person name="Juarez M.P."/>
        </authorList>
    </citation>
    <scope>NUCLEOTIDE SEQUENCE</scope>
    <source>
        <strain evidence="1">Int1</strain>
        <tissue evidence="1">Integument</tissue>
    </source>
</reference>
<sequence length="19" mass="2113">MEAYRITSSRSQGMLRGIG</sequence>
<evidence type="ECO:0000313" key="1">
    <source>
        <dbReference type="EMBL" id="JAR96030.1"/>
    </source>
</evidence>
<accession>A0A170UQJ2</accession>
<keyword evidence="1" id="KW-0396">Initiation factor</keyword>
<protein>
    <submittedName>
        <fullName evidence="1">Transcription initiation factor tfiid subunit 3</fullName>
    </submittedName>
</protein>
<dbReference type="GO" id="GO:0003743">
    <property type="term" value="F:translation initiation factor activity"/>
    <property type="evidence" value="ECO:0007669"/>
    <property type="project" value="UniProtKB-KW"/>
</dbReference>
<dbReference type="EMBL" id="GEMB01007347">
    <property type="protein sequence ID" value="JAR96030.1"/>
    <property type="molecule type" value="Transcribed_RNA"/>
</dbReference>